<reference evidence="1 2" key="1">
    <citation type="submission" date="2020-04" db="EMBL/GenBank/DDBJ databases">
        <authorList>
            <person name="Yin C."/>
        </authorList>
    </citation>
    <scope>NUCLEOTIDE SEQUENCE [LARGE SCALE GENOMIC DNA]</scope>
    <source>
        <strain evidence="1 2">Ae27</strain>
    </source>
</reference>
<name>A0A847S1D2_9BACT</name>
<comment type="caution">
    <text evidence="1">The sequence shown here is derived from an EMBL/GenBank/DDBJ whole genome shotgun (WGS) entry which is preliminary data.</text>
</comment>
<dbReference type="Proteomes" id="UP000570474">
    <property type="component" value="Unassembled WGS sequence"/>
</dbReference>
<dbReference type="RefSeq" id="WP_168872816.1">
    <property type="nucleotide sequence ID" value="NZ_JABAIA010000002.1"/>
</dbReference>
<dbReference type="Pfam" id="PF10758">
    <property type="entry name" value="DUF2586"/>
    <property type="match status" value="1"/>
</dbReference>
<dbReference type="EMBL" id="JABAIA010000002">
    <property type="protein sequence ID" value="NLR66918.1"/>
    <property type="molecule type" value="Genomic_DNA"/>
</dbReference>
<dbReference type="InterPro" id="IPR019694">
    <property type="entry name" value="Phage_HP1_Orf23"/>
</dbReference>
<evidence type="ECO:0000313" key="2">
    <source>
        <dbReference type="Proteomes" id="UP000570474"/>
    </source>
</evidence>
<evidence type="ECO:0000313" key="1">
    <source>
        <dbReference type="EMBL" id="NLR66918.1"/>
    </source>
</evidence>
<proteinExistence type="predicted"/>
<sequence length="390" mass="41254">MGLPKVEVKLGNGNLGRSVATADGVAGLVLTGVAATGLPLGTPKVIFSVSDAESLGITSGSTNASAYRHIKEFYDLAGEGAELYIMLVADTVTLTQMADLADAGSAKKLLDAAQGRIRLLGLTRKPAAGYTPVLTDGIDKDVLDAVTKAQQLALAFAAQYKPVRILIEGRAVDTENIAQLKDLRTLSANHVAVVIGSTASDASASVGLALGRAAVIPVQRNLGRVKDGALPVLEAFINTKKVEDFTAADQVHDKGYIFLRTFVGRSGYFFNDDATCAPVTDDYSQLALGRVIDKVTLICYQTYLEELNDEIKVDAQGRINVAVIKYLQGKIENAVNTAMSEEISSFSAYINAEQNVISTGKITIAASVVPVGYTKQIEVLLGFENPALNK</sequence>
<accession>A0A847S1D2</accession>
<organism evidence="1 2">
    <name type="scientific">Chitinophaga varians</name>
    <dbReference type="NCBI Taxonomy" id="2202339"/>
    <lineage>
        <taxon>Bacteria</taxon>
        <taxon>Pseudomonadati</taxon>
        <taxon>Bacteroidota</taxon>
        <taxon>Chitinophagia</taxon>
        <taxon>Chitinophagales</taxon>
        <taxon>Chitinophagaceae</taxon>
        <taxon>Chitinophaga</taxon>
    </lineage>
</organism>
<evidence type="ECO:0008006" key="3">
    <source>
        <dbReference type="Google" id="ProtNLM"/>
    </source>
</evidence>
<dbReference type="AlphaFoldDB" id="A0A847S1D2"/>
<protein>
    <recommendedName>
        <fullName evidence="3">DUF2586 family protein</fullName>
    </recommendedName>
</protein>
<gene>
    <name evidence="1" type="ORF">HGH92_21600</name>
</gene>
<keyword evidence="2" id="KW-1185">Reference proteome</keyword>